<feature type="region of interest" description="Disordered" evidence="1">
    <location>
        <begin position="1"/>
        <end position="20"/>
    </location>
</feature>
<reference evidence="3 4" key="1">
    <citation type="submission" date="2021-05" db="EMBL/GenBank/DDBJ databases">
        <title>Mycobacterium acidophilum sp. nov., an extremely acid-tolerant member of the genus Mycobacterium.</title>
        <authorList>
            <person name="Xia J."/>
        </authorList>
    </citation>
    <scope>NUCLEOTIDE SEQUENCE [LARGE SCALE GENOMIC DNA]</scope>
    <source>
        <strain evidence="3 4">M1</strain>
    </source>
</reference>
<keyword evidence="4" id="KW-1185">Reference proteome</keyword>
<accession>A0ABS5RHS7</accession>
<feature type="transmembrane region" description="Helical" evidence="2">
    <location>
        <begin position="109"/>
        <end position="131"/>
    </location>
</feature>
<evidence type="ECO:0008006" key="5">
    <source>
        <dbReference type="Google" id="ProtNLM"/>
    </source>
</evidence>
<evidence type="ECO:0000256" key="2">
    <source>
        <dbReference type="SAM" id="Phobius"/>
    </source>
</evidence>
<comment type="caution">
    <text evidence="3">The sequence shown here is derived from an EMBL/GenBank/DDBJ whole genome shotgun (WGS) entry which is preliminary data.</text>
</comment>
<evidence type="ECO:0000313" key="3">
    <source>
        <dbReference type="EMBL" id="MBS9533852.1"/>
    </source>
</evidence>
<dbReference type="RefSeq" id="WP_214092735.1">
    <property type="nucleotide sequence ID" value="NZ_JAHCLR010000015.1"/>
</dbReference>
<feature type="transmembrane region" description="Helical" evidence="2">
    <location>
        <begin position="66"/>
        <end position="89"/>
    </location>
</feature>
<keyword evidence="2" id="KW-0472">Membrane</keyword>
<keyword evidence="2" id="KW-1133">Transmembrane helix</keyword>
<organism evidence="3 4">
    <name type="scientific">Mycolicibacter acidiphilus</name>
    <dbReference type="NCBI Taxonomy" id="2835306"/>
    <lineage>
        <taxon>Bacteria</taxon>
        <taxon>Bacillati</taxon>
        <taxon>Actinomycetota</taxon>
        <taxon>Actinomycetes</taxon>
        <taxon>Mycobacteriales</taxon>
        <taxon>Mycobacteriaceae</taxon>
        <taxon>Mycolicibacter</taxon>
    </lineage>
</organism>
<evidence type="ECO:0000313" key="4">
    <source>
        <dbReference type="Proteomes" id="UP001519535"/>
    </source>
</evidence>
<protein>
    <recommendedName>
        <fullName evidence="5">Transmembrane protein</fullName>
    </recommendedName>
</protein>
<evidence type="ECO:0000256" key="1">
    <source>
        <dbReference type="SAM" id="MobiDB-lite"/>
    </source>
</evidence>
<name>A0ABS5RHS7_9MYCO</name>
<dbReference type="EMBL" id="JAHCLR010000015">
    <property type="protein sequence ID" value="MBS9533852.1"/>
    <property type="molecule type" value="Genomic_DNA"/>
</dbReference>
<feature type="transmembrane region" description="Helical" evidence="2">
    <location>
        <begin position="33"/>
        <end position="54"/>
    </location>
</feature>
<dbReference type="Proteomes" id="UP001519535">
    <property type="component" value="Unassembled WGS sequence"/>
</dbReference>
<gene>
    <name evidence="3" type="ORF">KIH27_09675</name>
</gene>
<proteinExistence type="predicted"/>
<keyword evidence="2" id="KW-0812">Transmembrane</keyword>
<sequence length="133" mass="14385">MKPGTQPDRAHDPEPRGDRLGQDDVEVRAAVRLAVRVVIGTLAFIALAAVWVQNCDGAIETAACGLPYRTVLALGAPLILAGGGLWAFWRTYLVWRDRGTWWGWQGAGWVLLSLMVFAVIVIAPPIVGPALSR</sequence>
<feature type="compositionally biased region" description="Basic and acidic residues" evidence="1">
    <location>
        <begin position="8"/>
        <end position="20"/>
    </location>
</feature>